<dbReference type="InterPro" id="IPR044751">
    <property type="entry name" value="Ion_transp-like_CBS"/>
</dbReference>
<dbReference type="Proteomes" id="UP000185744">
    <property type="component" value="Unassembled WGS sequence"/>
</dbReference>
<evidence type="ECO:0000256" key="5">
    <source>
        <dbReference type="ARBA" id="ARBA00022989"/>
    </source>
</evidence>
<evidence type="ECO:0000256" key="1">
    <source>
        <dbReference type="ARBA" id="ARBA00004651"/>
    </source>
</evidence>
<evidence type="ECO:0000256" key="4">
    <source>
        <dbReference type="ARBA" id="ARBA00022737"/>
    </source>
</evidence>
<dbReference type="AlphaFoldDB" id="A0A1Q6DWA0"/>
<dbReference type="STRING" id="1903181.BTN85_1120"/>
<keyword evidence="4" id="KW-0677">Repeat</keyword>
<keyword evidence="6 8" id="KW-0472">Membrane</keyword>
<keyword evidence="3 8" id="KW-0812">Transmembrane</keyword>
<dbReference type="GO" id="GO:0005886">
    <property type="term" value="C:plasma membrane"/>
    <property type="evidence" value="ECO:0007669"/>
    <property type="project" value="UniProtKB-SubCell"/>
</dbReference>
<keyword evidence="12" id="KW-1185">Reference proteome</keyword>
<dbReference type="EMBL" id="MSDW01000001">
    <property type="protein sequence ID" value="OKY78623.1"/>
    <property type="molecule type" value="Genomic_DNA"/>
</dbReference>
<dbReference type="PROSITE" id="PS51846">
    <property type="entry name" value="CNNM"/>
    <property type="match status" value="1"/>
</dbReference>
<evidence type="ECO:0000256" key="2">
    <source>
        <dbReference type="ARBA" id="ARBA00022475"/>
    </source>
</evidence>
<sequence>MLIYEIVFRLLAGVFLILANGFFVAIEFGLTRARQYSKEVFEKPGLKLAWKMTEELEIYLTTCQVGITATSIALGIVAEPALAVILEPFFAGTFLASIGLGSILAFLVLNLFHLTHGEQTPTYLGVEKSLFVCRYFSKPLYYFNKIVYPLIWIGDSVAKKTLALFGVEMSGEWLKTNEEVIESRADLRNELNKILKKGDLTKERRSEIMKALEIGNQKIKNIMVPREDIKFLSTENSLQENIEVIKRNPHTRYPLVKDDLDSYLGVIYSPDIIEEVKGKKNLDLTKYAEEALCLSPDTTVSKAIDLFQEKKQELGLIKEEDNIKGLITITDTVEEILGEFEDPMKRPKS</sequence>
<proteinExistence type="predicted"/>
<feature type="domain" description="CNNM transmembrane" evidence="10">
    <location>
        <begin position="2"/>
        <end position="204"/>
    </location>
</feature>
<dbReference type="InterPro" id="IPR002550">
    <property type="entry name" value="CNNM"/>
</dbReference>
<dbReference type="SUPFAM" id="SSF54631">
    <property type="entry name" value="CBS-domain pair"/>
    <property type="match status" value="1"/>
</dbReference>
<gene>
    <name evidence="11" type="ORF">BTN85_1120</name>
</gene>
<dbReference type="Gene3D" id="3.10.580.10">
    <property type="entry name" value="CBS-domain"/>
    <property type="match status" value="1"/>
</dbReference>
<dbReference type="PANTHER" id="PTHR43099:SF5">
    <property type="entry name" value="HLYC_CORC FAMILY TRANSPORTER"/>
    <property type="match status" value="1"/>
</dbReference>
<dbReference type="InParanoid" id="A0A1Q6DWA0"/>
<accession>A0A1Q6DWA0</accession>
<dbReference type="InterPro" id="IPR000644">
    <property type="entry name" value="CBS_dom"/>
</dbReference>
<dbReference type="InterPro" id="IPR046342">
    <property type="entry name" value="CBS_dom_sf"/>
</dbReference>
<evidence type="ECO:0000256" key="6">
    <source>
        <dbReference type="ARBA" id="ARBA00023136"/>
    </source>
</evidence>
<evidence type="ECO:0000313" key="11">
    <source>
        <dbReference type="EMBL" id="OKY78623.1"/>
    </source>
</evidence>
<keyword evidence="7" id="KW-0129">CBS domain</keyword>
<feature type="transmembrane region" description="Helical" evidence="8">
    <location>
        <begin position="56"/>
        <end position="77"/>
    </location>
</feature>
<name>A0A1Q6DWA0_METT1</name>
<feature type="transmembrane region" description="Helical" evidence="8">
    <location>
        <begin position="6"/>
        <end position="30"/>
    </location>
</feature>
<organism evidence="11 12">
    <name type="scientific">Methanohalarchaeum thermophilum</name>
    <dbReference type="NCBI Taxonomy" id="1903181"/>
    <lineage>
        <taxon>Archaea</taxon>
        <taxon>Methanobacteriati</taxon>
        <taxon>Methanobacteriota</taxon>
        <taxon>Methanonatronarchaeia</taxon>
        <taxon>Methanonatronarchaeales</taxon>
        <taxon>Methanonatronarchaeaceae</taxon>
        <taxon>Candidatus Methanohalarchaeum</taxon>
    </lineage>
</organism>
<dbReference type="CDD" id="cd04590">
    <property type="entry name" value="CBS_pair_CorC_HlyC_assoc"/>
    <property type="match status" value="1"/>
</dbReference>
<evidence type="ECO:0000259" key="9">
    <source>
        <dbReference type="PROSITE" id="PS51371"/>
    </source>
</evidence>
<dbReference type="PROSITE" id="PS51371">
    <property type="entry name" value="CBS"/>
    <property type="match status" value="1"/>
</dbReference>
<evidence type="ECO:0000259" key="10">
    <source>
        <dbReference type="PROSITE" id="PS51846"/>
    </source>
</evidence>
<evidence type="ECO:0000256" key="7">
    <source>
        <dbReference type="PROSITE-ProRule" id="PRU00703"/>
    </source>
</evidence>
<evidence type="ECO:0000256" key="8">
    <source>
        <dbReference type="SAM" id="Phobius"/>
    </source>
</evidence>
<feature type="domain" description="CBS" evidence="9">
    <location>
        <begin position="223"/>
        <end position="284"/>
    </location>
</feature>
<dbReference type="InterPro" id="IPR051676">
    <property type="entry name" value="UPF0053_domain"/>
</dbReference>
<dbReference type="Pfam" id="PF00571">
    <property type="entry name" value="CBS"/>
    <property type="match status" value="2"/>
</dbReference>
<evidence type="ECO:0000313" key="12">
    <source>
        <dbReference type="Proteomes" id="UP000185744"/>
    </source>
</evidence>
<keyword evidence="5 8" id="KW-1133">Transmembrane helix</keyword>
<dbReference type="Pfam" id="PF01595">
    <property type="entry name" value="CNNM"/>
    <property type="match status" value="1"/>
</dbReference>
<feature type="transmembrane region" description="Helical" evidence="8">
    <location>
        <begin position="89"/>
        <end position="112"/>
    </location>
</feature>
<protein>
    <submittedName>
        <fullName evidence="11">Hemolysins family protein containing CBS domain</fullName>
    </submittedName>
</protein>
<keyword evidence="2" id="KW-1003">Cell membrane</keyword>
<dbReference type="PANTHER" id="PTHR43099">
    <property type="entry name" value="UPF0053 PROTEIN YRKA"/>
    <property type="match status" value="1"/>
</dbReference>
<comment type="subcellular location">
    <subcellularLocation>
        <location evidence="1">Cell membrane</location>
        <topology evidence="1">Multi-pass membrane protein</topology>
    </subcellularLocation>
</comment>
<comment type="caution">
    <text evidence="11">The sequence shown here is derived from an EMBL/GenBank/DDBJ whole genome shotgun (WGS) entry which is preliminary data.</text>
</comment>
<reference evidence="11" key="1">
    <citation type="submission" date="2016-12" db="EMBL/GenBank/DDBJ databases">
        <title>Discovery of methanogenic haloarchaea.</title>
        <authorList>
            <person name="Sorokin D.Y."/>
            <person name="Makarova K.S."/>
            <person name="Abbas B."/>
            <person name="Ferrer M."/>
            <person name="Golyshin P.N."/>
        </authorList>
    </citation>
    <scope>NUCLEOTIDE SEQUENCE [LARGE SCALE GENOMIC DNA]</scope>
    <source>
        <strain evidence="11">HMET1</strain>
    </source>
</reference>
<evidence type="ECO:0000256" key="3">
    <source>
        <dbReference type="ARBA" id="ARBA00022692"/>
    </source>
</evidence>